<dbReference type="AlphaFoldDB" id="A0AA86JQW2"/>
<evidence type="ECO:0000256" key="1">
    <source>
        <dbReference type="SAM" id="Phobius"/>
    </source>
</evidence>
<keyword evidence="1" id="KW-0812">Transmembrane</keyword>
<reference evidence="2" key="1">
    <citation type="submission" date="2021-10" db="EMBL/GenBank/DDBJ databases">
        <authorList>
            <person name="Mesa V."/>
        </authorList>
    </citation>
    <scope>NUCLEOTIDE SEQUENCE</scope>
    <source>
        <strain evidence="2">CC3_PB</strain>
    </source>
</reference>
<evidence type="ECO:0000313" key="3">
    <source>
        <dbReference type="Proteomes" id="UP000789738"/>
    </source>
</evidence>
<protein>
    <submittedName>
        <fullName evidence="2">Uncharacterized protein</fullName>
    </submittedName>
</protein>
<feature type="transmembrane region" description="Helical" evidence="1">
    <location>
        <begin position="47"/>
        <end position="73"/>
    </location>
</feature>
<evidence type="ECO:0000313" key="2">
    <source>
        <dbReference type="EMBL" id="CAG9705758.1"/>
    </source>
</evidence>
<gene>
    <name evidence="2" type="ORF">CNEO_42043</name>
</gene>
<dbReference type="Proteomes" id="UP000789738">
    <property type="component" value="Unassembled WGS sequence"/>
</dbReference>
<sequence length="84" mass="9416">MKVCIIIYLISAIITAVGNALLVLRVKEIFESKNIKYEKSNRLSGRIRTLLYIFCPLVNSISACVLLLVALFATDGQLEMIIKK</sequence>
<accession>A0AA86JQW2</accession>
<keyword evidence="1" id="KW-0472">Membrane</keyword>
<comment type="caution">
    <text evidence="2">The sequence shown here is derived from an EMBL/GenBank/DDBJ whole genome shotgun (WGS) entry which is preliminary data.</text>
</comment>
<feature type="transmembrane region" description="Helical" evidence="1">
    <location>
        <begin position="6"/>
        <end position="26"/>
    </location>
</feature>
<organism evidence="2 3">
    <name type="scientific">Clostridium neonatale</name>
    <dbReference type="NCBI Taxonomy" id="137838"/>
    <lineage>
        <taxon>Bacteria</taxon>
        <taxon>Bacillati</taxon>
        <taxon>Bacillota</taxon>
        <taxon>Clostridia</taxon>
        <taxon>Eubacteriales</taxon>
        <taxon>Clostridiaceae</taxon>
        <taxon>Clostridium</taxon>
    </lineage>
</organism>
<name>A0AA86JQW2_9CLOT</name>
<keyword evidence="1" id="KW-1133">Transmembrane helix</keyword>
<dbReference type="RefSeq" id="WP_210889146.1">
    <property type="nucleotide sequence ID" value="NZ_CAKJVE010000004.1"/>
</dbReference>
<proteinExistence type="predicted"/>
<dbReference type="EMBL" id="CAKJVE010000004">
    <property type="protein sequence ID" value="CAG9705758.1"/>
    <property type="molecule type" value="Genomic_DNA"/>
</dbReference>